<reference evidence="2" key="2">
    <citation type="submission" date="2021-11" db="EMBL/GenBank/DDBJ databases">
        <authorList>
            <consortium name="Genoscope - CEA"/>
            <person name="William W."/>
        </authorList>
    </citation>
    <scope>NUCLEOTIDE SEQUENCE</scope>
</reference>
<dbReference type="EMBL" id="HBIW01010415">
    <property type="protein sequence ID" value="CAE0693448.1"/>
    <property type="molecule type" value="Transcribed_RNA"/>
</dbReference>
<dbReference type="OrthoDB" id="200272at2759"/>
<evidence type="ECO:0000313" key="2">
    <source>
        <dbReference type="EMBL" id="CAH0373032.1"/>
    </source>
</evidence>
<name>A0A7S3ZTI7_9STRA</name>
<evidence type="ECO:0000313" key="1">
    <source>
        <dbReference type="EMBL" id="CAE0693448.1"/>
    </source>
</evidence>
<sequence>MLRISLLLAGARALQAPPRAHRATHLRAAEAALAVDAADAFDQFGVAAVAASAKLASQDPAGEKPSDAQTRGVVLATAAAGAVAVLAAAPKTARASIAEPVQPAVASGIPNKLARQLLQIERLNVDSNGSGDRRTHKPRLDISGNSAKVCIDGYEPEGSDRVQFIWLKNEEADAIVAAKEFPENFKGTPMLSCSVTPGRTYAPCAYFTTHGLWLGRSETA</sequence>
<protein>
    <submittedName>
        <fullName evidence="1">Uncharacterized protein</fullName>
    </submittedName>
</protein>
<dbReference type="Proteomes" id="UP000789595">
    <property type="component" value="Unassembled WGS sequence"/>
</dbReference>
<dbReference type="AlphaFoldDB" id="A0A7S3ZTI7"/>
<keyword evidence="3" id="KW-1185">Reference proteome</keyword>
<accession>A0A7S3ZTI7</accession>
<gene>
    <name evidence="1" type="ORF">PCAL00307_LOCUS8884</name>
    <name evidence="2" type="ORF">PECAL_4P01990</name>
</gene>
<proteinExistence type="predicted"/>
<reference evidence="1" key="1">
    <citation type="submission" date="2021-01" db="EMBL/GenBank/DDBJ databases">
        <authorList>
            <person name="Corre E."/>
            <person name="Pelletier E."/>
            <person name="Niang G."/>
            <person name="Scheremetjew M."/>
            <person name="Finn R."/>
            <person name="Kale V."/>
            <person name="Holt S."/>
            <person name="Cochrane G."/>
            <person name="Meng A."/>
            <person name="Brown T."/>
            <person name="Cohen L."/>
        </authorList>
    </citation>
    <scope>NUCLEOTIDE SEQUENCE</scope>
    <source>
        <strain evidence="1">CCMP1756</strain>
    </source>
</reference>
<evidence type="ECO:0000313" key="3">
    <source>
        <dbReference type="Proteomes" id="UP000789595"/>
    </source>
</evidence>
<organism evidence="1">
    <name type="scientific">Pelagomonas calceolata</name>
    <dbReference type="NCBI Taxonomy" id="35677"/>
    <lineage>
        <taxon>Eukaryota</taxon>
        <taxon>Sar</taxon>
        <taxon>Stramenopiles</taxon>
        <taxon>Ochrophyta</taxon>
        <taxon>Pelagophyceae</taxon>
        <taxon>Pelagomonadales</taxon>
        <taxon>Pelagomonadaceae</taxon>
        <taxon>Pelagomonas</taxon>
    </lineage>
</organism>
<dbReference type="EMBL" id="CAKKNE010000004">
    <property type="protein sequence ID" value="CAH0373032.1"/>
    <property type="molecule type" value="Genomic_DNA"/>
</dbReference>